<sequence length="353" mass="41411">MGTLMKIAATKITLRKQHLSIRKQYKFMFRLKQLLERSYNLNDALEVIGWDKELAELARIVSISLLKGNMLATALHEAGFQRNVTKFLEIAAQYGNLPYGVKHCCYILNQQIGLVRRFKQLSTYPLLLFLFFIFIIYLLREFIFPSFQSLLVSEASTNSIFYTTSFIIDGIYYSILGVVVIAILLLLTYPHFNNNISIKQRIKITISLPYWKRYKRMQLTFLFTTHLASLMQSGLNIKECLKVLHESNIHPIITYYVELFDLHLNKGYEANSILPVFQLFEKDLQSIMQKDRNARQLTEELNLYSEHLLNMMEELLQKWLKILQPILLSILACLIVFVYLTMMLPMFDYIQTI</sequence>
<organism evidence="8 9">
    <name type="scientific">Gracilibacillus xinjiangensis</name>
    <dbReference type="NCBI Taxonomy" id="1193282"/>
    <lineage>
        <taxon>Bacteria</taxon>
        <taxon>Bacillati</taxon>
        <taxon>Bacillota</taxon>
        <taxon>Bacilli</taxon>
        <taxon>Bacillales</taxon>
        <taxon>Bacillaceae</taxon>
        <taxon>Gracilibacillus</taxon>
    </lineage>
</organism>
<feature type="domain" description="Type II secretion system protein GspF" evidence="7">
    <location>
        <begin position="223"/>
        <end position="345"/>
    </location>
</feature>
<dbReference type="Pfam" id="PF00482">
    <property type="entry name" value="T2SSF"/>
    <property type="match status" value="1"/>
</dbReference>
<accession>A0ABV8WXB2</accession>
<keyword evidence="9" id="KW-1185">Reference proteome</keyword>
<dbReference type="EMBL" id="JBHSDT010000008">
    <property type="protein sequence ID" value="MFC4404227.1"/>
    <property type="molecule type" value="Genomic_DNA"/>
</dbReference>
<name>A0ABV8WXB2_9BACI</name>
<evidence type="ECO:0000256" key="1">
    <source>
        <dbReference type="ARBA" id="ARBA00004651"/>
    </source>
</evidence>
<evidence type="ECO:0000256" key="6">
    <source>
        <dbReference type="SAM" id="Phobius"/>
    </source>
</evidence>
<feature type="transmembrane region" description="Helical" evidence="6">
    <location>
        <begin position="121"/>
        <end position="140"/>
    </location>
</feature>
<dbReference type="InterPro" id="IPR003004">
    <property type="entry name" value="GspF/PilC"/>
</dbReference>
<evidence type="ECO:0000313" key="8">
    <source>
        <dbReference type="EMBL" id="MFC4404227.1"/>
    </source>
</evidence>
<comment type="caution">
    <text evidence="8">The sequence shown here is derived from an EMBL/GenBank/DDBJ whole genome shotgun (WGS) entry which is preliminary data.</text>
</comment>
<dbReference type="RefSeq" id="WP_390254110.1">
    <property type="nucleotide sequence ID" value="NZ_JBHSDT010000008.1"/>
</dbReference>
<keyword evidence="4 6" id="KW-1133">Transmembrane helix</keyword>
<dbReference type="PRINTS" id="PR00812">
    <property type="entry name" value="BCTERIALGSPF"/>
</dbReference>
<proteinExistence type="predicted"/>
<comment type="subcellular location">
    <subcellularLocation>
        <location evidence="1">Cell membrane</location>
        <topology evidence="1">Multi-pass membrane protein</topology>
    </subcellularLocation>
</comment>
<dbReference type="InterPro" id="IPR018076">
    <property type="entry name" value="T2SS_GspF_dom"/>
</dbReference>
<evidence type="ECO:0000313" key="9">
    <source>
        <dbReference type="Proteomes" id="UP001595882"/>
    </source>
</evidence>
<feature type="transmembrane region" description="Helical" evidence="6">
    <location>
        <begin position="160"/>
        <end position="189"/>
    </location>
</feature>
<keyword evidence="5 6" id="KW-0472">Membrane</keyword>
<evidence type="ECO:0000256" key="5">
    <source>
        <dbReference type="ARBA" id="ARBA00023136"/>
    </source>
</evidence>
<keyword evidence="2" id="KW-1003">Cell membrane</keyword>
<evidence type="ECO:0000259" key="7">
    <source>
        <dbReference type="Pfam" id="PF00482"/>
    </source>
</evidence>
<dbReference type="Proteomes" id="UP001595882">
    <property type="component" value="Unassembled WGS sequence"/>
</dbReference>
<evidence type="ECO:0000256" key="3">
    <source>
        <dbReference type="ARBA" id="ARBA00022692"/>
    </source>
</evidence>
<feature type="transmembrane region" description="Helical" evidence="6">
    <location>
        <begin position="326"/>
        <end position="347"/>
    </location>
</feature>
<gene>
    <name evidence="8" type="ORF">ACFOY7_14255</name>
</gene>
<reference evidence="9" key="1">
    <citation type="journal article" date="2019" name="Int. J. Syst. Evol. Microbiol.">
        <title>The Global Catalogue of Microorganisms (GCM) 10K type strain sequencing project: providing services to taxonomists for standard genome sequencing and annotation.</title>
        <authorList>
            <consortium name="The Broad Institute Genomics Platform"/>
            <consortium name="The Broad Institute Genome Sequencing Center for Infectious Disease"/>
            <person name="Wu L."/>
            <person name="Ma J."/>
        </authorList>
    </citation>
    <scope>NUCLEOTIDE SEQUENCE [LARGE SCALE GENOMIC DNA]</scope>
    <source>
        <strain evidence="9">CCUG 37865</strain>
    </source>
</reference>
<dbReference type="PANTHER" id="PTHR30012">
    <property type="entry name" value="GENERAL SECRETION PATHWAY PROTEIN"/>
    <property type="match status" value="1"/>
</dbReference>
<keyword evidence="3 6" id="KW-0812">Transmembrane</keyword>
<dbReference type="PANTHER" id="PTHR30012:SF0">
    <property type="entry name" value="TYPE II SECRETION SYSTEM PROTEIN F-RELATED"/>
    <property type="match status" value="1"/>
</dbReference>
<protein>
    <submittedName>
        <fullName evidence="8">Type II secretion system F family protein</fullName>
    </submittedName>
</protein>
<evidence type="ECO:0000256" key="4">
    <source>
        <dbReference type="ARBA" id="ARBA00022989"/>
    </source>
</evidence>
<evidence type="ECO:0000256" key="2">
    <source>
        <dbReference type="ARBA" id="ARBA00022475"/>
    </source>
</evidence>